<dbReference type="AlphaFoldDB" id="G9QJX7"/>
<reference evidence="1 2" key="1">
    <citation type="submission" date="2011-09" db="EMBL/GenBank/DDBJ databases">
        <title>The Genome Sequence of Bacillus smithii 7_3_47FAA.</title>
        <authorList>
            <consortium name="The Broad Institute Genome Sequencing Platform"/>
            <person name="Earl A."/>
            <person name="Ward D."/>
            <person name="Feldgarden M."/>
            <person name="Gevers D."/>
            <person name="Daigneault M."/>
            <person name="Strauss J."/>
            <person name="Allen-Vercoe E."/>
            <person name="Young S.K."/>
            <person name="Zeng Q."/>
            <person name="Gargeya S."/>
            <person name="Fitzgerald M."/>
            <person name="Haas B."/>
            <person name="Abouelleil A."/>
            <person name="Alvarado L."/>
            <person name="Arachchi H.M."/>
            <person name="Berlin A."/>
            <person name="Brown A."/>
            <person name="Chapman S.B."/>
            <person name="Chen Z."/>
            <person name="Dunbar C."/>
            <person name="Freedman E."/>
            <person name="Gearin G."/>
            <person name="Goldberg J."/>
            <person name="Griggs A."/>
            <person name="Gujja S."/>
            <person name="Heiman D."/>
            <person name="Howarth C."/>
            <person name="Larson L."/>
            <person name="Lui A."/>
            <person name="MacDonald P.J.P."/>
            <person name="Montmayeur A."/>
            <person name="Murphy C."/>
            <person name="Neiman D."/>
            <person name="Pearson M."/>
            <person name="Priest M."/>
            <person name="Roberts A."/>
            <person name="Saif S."/>
            <person name="Shea T."/>
            <person name="Shenoy N."/>
            <person name="Sisk P."/>
            <person name="Stolte C."/>
            <person name="Sykes S."/>
            <person name="Wortman J."/>
            <person name="Nusbaum C."/>
            <person name="Birren B."/>
        </authorList>
    </citation>
    <scope>NUCLEOTIDE SEQUENCE [LARGE SCALE GENOMIC DNA]</scope>
    <source>
        <strain evidence="1 2">7_3_47FAA</strain>
    </source>
</reference>
<dbReference type="EMBL" id="ACWF01000065">
    <property type="protein sequence ID" value="EHL78566.1"/>
    <property type="molecule type" value="Genomic_DNA"/>
</dbReference>
<proteinExistence type="predicted"/>
<keyword evidence="2" id="KW-1185">Reference proteome</keyword>
<name>G9QJX7_9BACI</name>
<evidence type="ECO:0000313" key="1">
    <source>
        <dbReference type="EMBL" id="EHL78566.1"/>
    </source>
</evidence>
<protein>
    <submittedName>
        <fullName evidence="1">Uncharacterized protein</fullName>
    </submittedName>
</protein>
<accession>G9QJX7</accession>
<dbReference type="HOGENOM" id="CLU_2393652_0_0_9"/>
<organism evidence="1 2">
    <name type="scientific">Bacillus smithii 7_3_47FAA</name>
    <dbReference type="NCBI Taxonomy" id="665952"/>
    <lineage>
        <taxon>Bacteria</taxon>
        <taxon>Bacillati</taxon>
        <taxon>Bacillota</taxon>
        <taxon>Bacilli</taxon>
        <taxon>Bacillales</taxon>
        <taxon>Bacillaceae</taxon>
        <taxon>Bacillus</taxon>
    </lineage>
</organism>
<dbReference type="PATRIC" id="fig|665952.3.peg.1302"/>
<sequence length="95" mass="11391">MLTKIKKVKLEPEYKNPVYKVKLESPKGKELYIKFDFTYSMNRYMPLEVHYDGEDKGAKLAWYTNEVEKMNVEDFLEAIAKKINKKYNFELKNTL</sequence>
<dbReference type="Proteomes" id="UP000011747">
    <property type="component" value="Unassembled WGS sequence"/>
</dbReference>
<dbReference type="RefSeq" id="WP_003353606.1">
    <property type="nucleotide sequence ID" value="NZ_JH414748.1"/>
</dbReference>
<evidence type="ECO:0000313" key="2">
    <source>
        <dbReference type="Proteomes" id="UP000011747"/>
    </source>
</evidence>
<comment type="caution">
    <text evidence="1">The sequence shown here is derived from an EMBL/GenBank/DDBJ whole genome shotgun (WGS) entry which is preliminary data.</text>
</comment>
<gene>
    <name evidence="1" type="ORF">HMPREF1015_01516</name>
</gene>